<evidence type="ECO:0000313" key="2">
    <source>
        <dbReference type="EMBL" id="QTL97943.1"/>
    </source>
</evidence>
<name>A0A8A7K825_9FIRM</name>
<dbReference type="AlphaFoldDB" id="A0A8A7K825"/>
<proteinExistence type="predicted"/>
<organism evidence="2 3">
    <name type="scientific">Iocasia fonsfrigidae</name>
    <dbReference type="NCBI Taxonomy" id="2682810"/>
    <lineage>
        <taxon>Bacteria</taxon>
        <taxon>Bacillati</taxon>
        <taxon>Bacillota</taxon>
        <taxon>Clostridia</taxon>
        <taxon>Halanaerobiales</taxon>
        <taxon>Halanaerobiaceae</taxon>
        <taxon>Iocasia</taxon>
    </lineage>
</organism>
<dbReference type="EMBL" id="CP046640">
    <property type="protein sequence ID" value="QTL97943.1"/>
    <property type="molecule type" value="Genomic_DNA"/>
</dbReference>
<reference evidence="2" key="1">
    <citation type="submission" date="2019-12" db="EMBL/GenBank/DDBJ databases">
        <authorList>
            <person name="zhang j."/>
            <person name="sun C.M."/>
        </authorList>
    </citation>
    <scope>NUCLEOTIDE SEQUENCE</scope>
    <source>
        <strain evidence="2">NS-1</strain>
    </source>
</reference>
<feature type="transmembrane region" description="Helical" evidence="1">
    <location>
        <begin position="20"/>
        <end position="39"/>
    </location>
</feature>
<evidence type="ECO:0000313" key="3">
    <source>
        <dbReference type="Proteomes" id="UP000665020"/>
    </source>
</evidence>
<sequence>MMGFGQGWRIGGYGMHSFGGIFMMILFWIFIIMGIVYLVKNFTNNNANNNNSNNCNTGQRDNAVNIARERYARGEISKEELTEIINNLK</sequence>
<keyword evidence="1" id="KW-0472">Membrane</keyword>
<keyword evidence="1" id="KW-1133">Transmembrane helix</keyword>
<dbReference type="Proteomes" id="UP000665020">
    <property type="component" value="Chromosome"/>
</dbReference>
<dbReference type="RefSeq" id="WP_230869554.1">
    <property type="nucleotide sequence ID" value="NZ_CP046640.1"/>
</dbReference>
<accession>A0A8A7K825</accession>
<keyword evidence="3" id="KW-1185">Reference proteome</keyword>
<keyword evidence="1" id="KW-0812">Transmembrane</keyword>
<dbReference type="KEGG" id="ifn:GM661_08105"/>
<gene>
    <name evidence="2" type="ORF">GM661_08105</name>
</gene>
<protein>
    <submittedName>
        <fullName evidence="2">SHOCT domain-containing protein</fullName>
    </submittedName>
</protein>
<evidence type="ECO:0000256" key="1">
    <source>
        <dbReference type="SAM" id="Phobius"/>
    </source>
</evidence>